<dbReference type="AlphaFoldDB" id="A0A4D6C699"/>
<dbReference type="Pfam" id="PF00902">
    <property type="entry name" value="TatC"/>
    <property type="match status" value="1"/>
</dbReference>
<proteinExistence type="inferred from homology"/>
<feature type="transmembrane region" description="Helical" evidence="6">
    <location>
        <begin position="16"/>
        <end position="42"/>
    </location>
</feature>
<feature type="transmembrane region" description="Helical" evidence="6">
    <location>
        <begin position="62"/>
        <end position="83"/>
    </location>
</feature>
<name>A0A4D6C699_9CHLO</name>
<dbReference type="RefSeq" id="YP_009647079.1">
    <property type="nucleotide sequence ID" value="NC_042600.1"/>
</dbReference>
<feature type="transmembrane region" description="Helical" evidence="6">
    <location>
        <begin position="104"/>
        <end position="128"/>
    </location>
</feature>
<evidence type="ECO:0000313" key="7">
    <source>
        <dbReference type="EMBL" id="QBX98698.1"/>
    </source>
</evidence>
<evidence type="ECO:0000256" key="4">
    <source>
        <dbReference type="ARBA" id="ARBA00022989"/>
    </source>
</evidence>
<accession>A0A4D6C699</accession>
<dbReference type="EMBL" id="MK086005">
    <property type="protein sequence ID" value="QBX98698.1"/>
    <property type="molecule type" value="Genomic_DNA"/>
</dbReference>
<dbReference type="PRINTS" id="PR01840">
    <property type="entry name" value="TATCFAMILY"/>
</dbReference>
<dbReference type="PANTHER" id="PTHR30371:SF0">
    <property type="entry name" value="SEC-INDEPENDENT PROTEIN TRANSLOCASE PROTEIN TATC, CHLOROPLASTIC-RELATED"/>
    <property type="match status" value="1"/>
</dbReference>
<dbReference type="GO" id="GO:0065002">
    <property type="term" value="P:intracellular protein transmembrane transport"/>
    <property type="evidence" value="ECO:0007669"/>
    <property type="project" value="TreeGrafter"/>
</dbReference>
<dbReference type="GO" id="GO:0033281">
    <property type="term" value="C:TAT protein transport complex"/>
    <property type="evidence" value="ECO:0007669"/>
    <property type="project" value="TreeGrafter"/>
</dbReference>
<organism evidence="7">
    <name type="scientific">Chloropicon mariensis</name>
    <dbReference type="NCBI Taxonomy" id="1606511"/>
    <lineage>
        <taxon>Eukaryota</taxon>
        <taxon>Viridiplantae</taxon>
        <taxon>Chlorophyta</taxon>
        <taxon>Chloropicophyceae</taxon>
        <taxon>Chloropicales</taxon>
        <taxon>Chloropicaceae</taxon>
        <taxon>Chloropicon</taxon>
    </lineage>
</organism>
<keyword evidence="4 6" id="KW-1133">Transmembrane helix</keyword>
<protein>
    <submittedName>
        <fullName evidence="7">SecY-independent transporter protein</fullName>
    </submittedName>
</protein>
<keyword evidence="3 6" id="KW-0812">Transmembrane</keyword>
<evidence type="ECO:0000256" key="3">
    <source>
        <dbReference type="ARBA" id="ARBA00022692"/>
    </source>
</evidence>
<gene>
    <name evidence="7" type="primary">mttB</name>
</gene>
<evidence type="ECO:0000256" key="2">
    <source>
        <dbReference type="ARBA" id="ARBA00008882"/>
    </source>
</evidence>
<feature type="transmembrane region" description="Helical" evidence="6">
    <location>
        <begin position="186"/>
        <end position="204"/>
    </location>
</feature>
<dbReference type="PANTHER" id="PTHR30371">
    <property type="entry name" value="SEC-INDEPENDENT PROTEIN TRANSLOCASE PROTEIN TATC"/>
    <property type="match status" value="1"/>
</dbReference>
<keyword evidence="5 6" id="KW-0472">Membrane</keyword>
<dbReference type="GeneID" id="40513412"/>
<geneLocation type="mitochondrion" evidence="7"/>
<dbReference type="InterPro" id="IPR002033">
    <property type="entry name" value="TatC"/>
</dbReference>
<evidence type="ECO:0000256" key="6">
    <source>
        <dbReference type="SAM" id="Phobius"/>
    </source>
</evidence>
<sequence>MRIPFFAHFNEVKQRFLFFTLSFLLCFCISFLDPNCALFILVKPLWVQIQGPFLFTHPLEGLHASLLAQGVLGFLFCWPLFLYHFWCFLSSSLFAYEKKTLTRLLSGFSFLFVSGFFLFYILLLPLFCDFLLGYSSWFALLEPRVLDYLFFFLRIFISLIFFLLLPFILLFIIIQWGKEPIDIEGFRPWAFVLSALLGALISPPDLTTQAFMGLLLCFWYEILVLGLWVFWINLKNENKSKT</sequence>
<dbReference type="GO" id="GO:0043953">
    <property type="term" value="P:protein transport by the Tat complex"/>
    <property type="evidence" value="ECO:0007669"/>
    <property type="project" value="TreeGrafter"/>
</dbReference>
<evidence type="ECO:0000256" key="5">
    <source>
        <dbReference type="ARBA" id="ARBA00023136"/>
    </source>
</evidence>
<keyword evidence="7" id="KW-0496">Mitochondrion</keyword>
<comment type="similarity">
    <text evidence="2">Belongs to the TatC family.</text>
</comment>
<evidence type="ECO:0000256" key="1">
    <source>
        <dbReference type="ARBA" id="ARBA00004141"/>
    </source>
</evidence>
<feature type="transmembrane region" description="Helical" evidence="6">
    <location>
        <begin position="210"/>
        <end position="232"/>
    </location>
</feature>
<feature type="transmembrane region" description="Helical" evidence="6">
    <location>
        <begin position="148"/>
        <end position="174"/>
    </location>
</feature>
<reference evidence="7" key="1">
    <citation type="journal article" date="2019" name="Genome Biol. Evol.">
        <title>Tracing the Evolution of the Plastome and Mitogenome in the Chloropicophyceae Uncovered Convergent tRNA Gene Losses and a Variant Plastid Genetic Code.</title>
        <authorList>
            <person name="Turmel M."/>
            <person name="Dos Santos A.L."/>
            <person name="Otis C."/>
            <person name="Sergerie R."/>
            <person name="Lemieux C."/>
        </authorList>
    </citation>
    <scope>NUCLEOTIDE SEQUENCE</scope>
</reference>
<dbReference type="GO" id="GO:0009977">
    <property type="term" value="F:proton motive force dependent protein transmembrane transporter activity"/>
    <property type="evidence" value="ECO:0007669"/>
    <property type="project" value="TreeGrafter"/>
</dbReference>
<comment type="subcellular location">
    <subcellularLocation>
        <location evidence="1">Membrane</location>
        <topology evidence="1">Multi-pass membrane protein</topology>
    </subcellularLocation>
</comment>